<comment type="similarity">
    <text evidence="2">Belongs to the WD repeat SWD2 family.</text>
</comment>
<organism evidence="7 8">
    <name type="scientific">Trichinella murrelli</name>
    <dbReference type="NCBI Taxonomy" id="144512"/>
    <lineage>
        <taxon>Eukaryota</taxon>
        <taxon>Metazoa</taxon>
        <taxon>Ecdysozoa</taxon>
        <taxon>Nematoda</taxon>
        <taxon>Enoplea</taxon>
        <taxon>Dorylaimia</taxon>
        <taxon>Trichinellida</taxon>
        <taxon>Trichinellidae</taxon>
        <taxon>Trichinella</taxon>
    </lineage>
</organism>
<dbReference type="EMBL" id="JYDJ01000120">
    <property type="protein sequence ID" value="KRX43393.1"/>
    <property type="molecule type" value="Genomic_DNA"/>
</dbReference>
<keyword evidence="4" id="KW-0677">Repeat</keyword>
<evidence type="ECO:0000256" key="5">
    <source>
        <dbReference type="ARBA" id="ARBA00023242"/>
    </source>
</evidence>
<dbReference type="GO" id="GO:0016070">
    <property type="term" value="P:RNA metabolic process"/>
    <property type="evidence" value="ECO:0007669"/>
    <property type="project" value="UniProtKB-ARBA"/>
</dbReference>
<dbReference type="PROSITE" id="PS50294">
    <property type="entry name" value="WD_REPEATS_REGION"/>
    <property type="match status" value="1"/>
</dbReference>
<keyword evidence="8" id="KW-1185">Reference proteome</keyword>
<accession>A0A0V0TWP9</accession>
<dbReference type="Pfam" id="PF00400">
    <property type="entry name" value="WD40"/>
    <property type="match status" value="2"/>
</dbReference>
<feature type="repeat" description="WD" evidence="6">
    <location>
        <begin position="155"/>
        <end position="190"/>
    </location>
</feature>
<feature type="non-terminal residue" evidence="7">
    <location>
        <position position="1"/>
    </location>
</feature>
<dbReference type="InterPro" id="IPR037867">
    <property type="entry name" value="Swd2/WDR82"/>
</dbReference>
<sequence length="373" mass="42315">LHFTNALNILYHLLLKHHERQKLKHIMDYYNILSFDNDAVCTTELECSPYIMLNVDENMFRQFSPRKIFPFNQLPVNSLDFSQDGSVLATGSDDDSIYLYDCCLGIKKGLVSCKKYGVDHVRYFPLSTAVVHASTKVDDSVRYLSLEENNYIRYFTGHTKKVTALCMNGHDNTFLSCSEDKSIRLWDIRSSNCHGYIETCGIPVSSYDPGGEHFAIACSPGDIALYDRREFDKGAFAEFSLYNSDRSTVFYDLKFSPDGSTILISAYGGMFYLIDAYTYRLMFTFTLQPFMQGFNPVRVEATYTPDSAFVICGSLHGWLYCWNCNTGQLSFSLPVGTKNAHEEAIRCVRFNHAYAVIATAGVKTVLWSPLNFG</sequence>
<dbReference type="InterPro" id="IPR001680">
    <property type="entry name" value="WD40_rpt"/>
</dbReference>
<evidence type="ECO:0000256" key="6">
    <source>
        <dbReference type="PROSITE-ProRule" id="PRU00221"/>
    </source>
</evidence>
<dbReference type="SMART" id="SM00320">
    <property type="entry name" value="WD40"/>
    <property type="match status" value="5"/>
</dbReference>
<evidence type="ECO:0000313" key="7">
    <source>
        <dbReference type="EMBL" id="KRX43393.1"/>
    </source>
</evidence>
<protein>
    <submittedName>
        <fullName evidence="7">WD repeat-containing protein 82</fullName>
    </submittedName>
</protein>
<dbReference type="GO" id="GO:0048188">
    <property type="term" value="C:Set1C/COMPASS complex"/>
    <property type="evidence" value="ECO:0007669"/>
    <property type="project" value="TreeGrafter"/>
</dbReference>
<dbReference type="AlphaFoldDB" id="A0A0V0TWP9"/>
<feature type="repeat" description="WD" evidence="6">
    <location>
        <begin position="69"/>
        <end position="101"/>
    </location>
</feature>
<name>A0A0V0TWP9_9BILA</name>
<dbReference type="Gene3D" id="2.130.10.10">
    <property type="entry name" value="YVTN repeat-like/Quinoprotein amine dehydrogenase"/>
    <property type="match status" value="1"/>
</dbReference>
<dbReference type="SUPFAM" id="SSF50978">
    <property type="entry name" value="WD40 repeat-like"/>
    <property type="match status" value="1"/>
</dbReference>
<keyword evidence="3 6" id="KW-0853">WD repeat</keyword>
<evidence type="ECO:0000256" key="2">
    <source>
        <dbReference type="ARBA" id="ARBA00005616"/>
    </source>
</evidence>
<evidence type="ECO:0000256" key="3">
    <source>
        <dbReference type="ARBA" id="ARBA00022574"/>
    </source>
</evidence>
<comment type="subcellular location">
    <subcellularLocation>
        <location evidence="1">Nucleus</location>
    </subcellularLocation>
</comment>
<dbReference type="PANTHER" id="PTHR19861">
    <property type="entry name" value="WD40 REPEAT PROTEIN SWD2"/>
    <property type="match status" value="1"/>
</dbReference>
<reference evidence="7 8" key="1">
    <citation type="submission" date="2015-01" db="EMBL/GenBank/DDBJ databases">
        <title>Evolution of Trichinella species and genotypes.</title>
        <authorList>
            <person name="Korhonen P.K."/>
            <person name="Edoardo P."/>
            <person name="Giuseppe L.R."/>
            <person name="Gasser R.B."/>
        </authorList>
    </citation>
    <scope>NUCLEOTIDE SEQUENCE [LARGE SCALE GENOMIC DNA]</scope>
    <source>
        <strain evidence="7">ISS417</strain>
    </source>
</reference>
<evidence type="ECO:0000256" key="1">
    <source>
        <dbReference type="ARBA" id="ARBA00004123"/>
    </source>
</evidence>
<comment type="caution">
    <text evidence="7">The sequence shown here is derived from an EMBL/GenBank/DDBJ whole genome shotgun (WGS) entry which is preliminary data.</text>
</comment>
<dbReference type="InterPro" id="IPR036322">
    <property type="entry name" value="WD40_repeat_dom_sf"/>
</dbReference>
<keyword evidence="5" id="KW-0539">Nucleus</keyword>
<dbReference type="STRING" id="144512.A0A0V0TWP9"/>
<dbReference type="PANTHER" id="PTHR19861:SF0">
    <property type="entry name" value="WD REPEAT-CONTAINING PROTEIN 82"/>
    <property type="match status" value="1"/>
</dbReference>
<evidence type="ECO:0000256" key="4">
    <source>
        <dbReference type="ARBA" id="ARBA00022737"/>
    </source>
</evidence>
<dbReference type="OrthoDB" id="27537at2759"/>
<dbReference type="PROSITE" id="PS50082">
    <property type="entry name" value="WD_REPEATS_2"/>
    <property type="match status" value="2"/>
</dbReference>
<dbReference type="InterPro" id="IPR015943">
    <property type="entry name" value="WD40/YVTN_repeat-like_dom_sf"/>
</dbReference>
<gene>
    <name evidence="7" type="primary">wdr82</name>
    <name evidence="7" type="ORF">T05_1342</name>
</gene>
<dbReference type="GO" id="GO:0003682">
    <property type="term" value="F:chromatin binding"/>
    <property type="evidence" value="ECO:0007669"/>
    <property type="project" value="TreeGrafter"/>
</dbReference>
<dbReference type="Proteomes" id="UP000055048">
    <property type="component" value="Unassembled WGS sequence"/>
</dbReference>
<evidence type="ECO:0000313" key="8">
    <source>
        <dbReference type="Proteomes" id="UP000055048"/>
    </source>
</evidence>
<proteinExistence type="inferred from homology"/>